<comment type="caution">
    <text evidence="2">The sequence shown here is derived from an EMBL/GenBank/DDBJ whole genome shotgun (WGS) entry which is preliminary data.</text>
</comment>
<evidence type="ECO:0000313" key="3">
    <source>
        <dbReference type="Proteomes" id="UP000494206"/>
    </source>
</evidence>
<dbReference type="EMBL" id="CADEPM010000005">
    <property type="protein sequence ID" value="CAB3406583.1"/>
    <property type="molecule type" value="Genomic_DNA"/>
</dbReference>
<organism evidence="2 3">
    <name type="scientific">Caenorhabditis bovis</name>
    <dbReference type="NCBI Taxonomy" id="2654633"/>
    <lineage>
        <taxon>Eukaryota</taxon>
        <taxon>Metazoa</taxon>
        <taxon>Ecdysozoa</taxon>
        <taxon>Nematoda</taxon>
        <taxon>Chromadorea</taxon>
        <taxon>Rhabditida</taxon>
        <taxon>Rhabditina</taxon>
        <taxon>Rhabditomorpha</taxon>
        <taxon>Rhabditoidea</taxon>
        <taxon>Rhabditidae</taxon>
        <taxon>Peloderinae</taxon>
        <taxon>Caenorhabditis</taxon>
    </lineage>
</organism>
<proteinExistence type="predicted"/>
<evidence type="ECO:0000313" key="2">
    <source>
        <dbReference type="EMBL" id="CAB3406583.1"/>
    </source>
</evidence>
<protein>
    <submittedName>
        <fullName evidence="2">Uncharacterized protein</fullName>
    </submittedName>
</protein>
<feature type="region of interest" description="Disordered" evidence="1">
    <location>
        <begin position="55"/>
        <end position="94"/>
    </location>
</feature>
<keyword evidence="3" id="KW-1185">Reference proteome</keyword>
<feature type="region of interest" description="Disordered" evidence="1">
    <location>
        <begin position="125"/>
        <end position="166"/>
    </location>
</feature>
<gene>
    <name evidence="2" type="ORF">CBOVIS_LOCUS8638</name>
</gene>
<reference evidence="2 3" key="1">
    <citation type="submission" date="2020-04" db="EMBL/GenBank/DDBJ databases">
        <authorList>
            <person name="Laetsch R D."/>
            <person name="Stevens L."/>
            <person name="Kumar S."/>
            <person name="Blaxter L. M."/>
        </authorList>
    </citation>
    <scope>NUCLEOTIDE SEQUENCE [LARGE SCALE GENOMIC DNA]</scope>
</reference>
<feature type="compositionally biased region" description="Polar residues" evidence="1">
    <location>
        <begin position="61"/>
        <end position="76"/>
    </location>
</feature>
<evidence type="ECO:0000256" key="1">
    <source>
        <dbReference type="SAM" id="MobiDB-lite"/>
    </source>
</evidence>
<name>A0A8S1EY49_9PELO</name>
<accession>A0A8S1EY49</accession>
<sequence length="166" mass="18985">MRLMNFDIPDRLRELSTLLEVKKAEKNELNHYLSSMKHKIDEFEEELENLKKENRKKTADLNRTISLVSQNSQDSADISEEVSPMKLDDSRDPVLEKPSAIVTRLRSRNSIDLFDVSPLRNNKFATSTPIPQVEGKRQTRASKKVVEAPVATRGKARRGRGRRGAK</sequence>
<feature type="compositionally biased region" description="Basic residues" evidence="1">
    <location>
        <begin position="154"/>
        <end position="166"/>
    </location>
</feature>
<dbReference type="Proteomes" id="UP000494206">
    <property type="component" value="Unassembled WGS sequence"/>
</dbReference>
<dbReference type="AlphaFoldDB" id="A0A8S1EY49"/>